<dbReference type="AlphaFoldDB" id="A0AAJ8DKD5"/>
<gene>
    <name evidence="2 3" type="primary">LOC108872798</name>
</gene>
<protein>
    <submittedName>
        <fullName evidence="2 3">Uncharacterized protein LOC108872798</fullName>
    </submittedName>
</protein>
<evidence type="ECO:0000313" key="1">
    <source>
        <dbReference type="Proteomes" id="UP000694890"/>
    </source>
</evidence>
<dbReference type="RefSeq" id="XP_050921986.1">
    <property type="nucleotide sequence ID" value="XM_051066029.1"/>
</dbReference>
<dbReference type="KEGG" id="lcf:108872798"/>
<dbReference type="RefSeq" id="XP_050922166.1">
    <property type="nucleotide sequence ID" value="XM_051066209.1"/>
</dbReference>
<accession>A0AAJ8DKD5</accession>
<proteinExistence type="predicted"/>
<reference evidence="2 3" key="1">
    <citation type="submission" date="2025-04" db="UniProtKB">
        <authorList>
            <consortium name="RefSeq"/>
        </authorList>
    </citation>
    <scope>IDENTIFICATION</scope>
    <source>
        <tissue evidence="2 3">Brain</tissue>
    </source>
</reference>
<organism evidence="1 2">
    <name type="scientific">Lates calcarifer</name>
    <name type="common">Barramundi</name>
    <name type="synonym">Holocentrus calcarifer</name>
    <dbReference type="NCBI Taxonomy" id="8187"/>
    <lineage>
        <taxon>Eukaryota</taxon>
        <taxon>Metazoa</taxon>
        <taxon>Chordata</taxon>
        <taxon>Craniata</taxon>
        <taxon>Vertebrata</taxon>
        <taxon>Euteleostomi</taxon>
        <taxon>Actinopterygii</taxon>
        <taxon>Neopterygii</taxon>
        <taxon>Teleostei</taxon>
        <taxon>Neoteleostei</taxon>
        <taxon>Acanthomorphata</taxon>
        <taxon>Carangaria</taxon>
        <taxon>Carangaria incertae sedis</taxon>
        <taxon>Centropomidae</taxon>
        <taxon>Lates</taxon>
    </lineage>
</organism>
<sequence>MQAVCDKKLGGASMTEMDIFYKGRLEETRCALKQTQEEFKSFKDRVAQGLGLSIKTGDTESMNNPVSKMKLKQMYDNLRITKWPKMRGNLNSNKMNEEFARALIQKMFEDSKKQMEKNKKLIMEMCGLDENSKGPTPQRVTQYTQLTIQNLQLALFYSRKEDVQTPFPEYKGENPQDVMVTFRHLAAECYWLGCLMALNNPPLEPCRKCDDELNPSEIFPRHIESACEMEPMEQ</sequence>
<dbReference type="Proteomes" id="UP000694890">
    <property type="component" value="Linkage group LG1"/>
</dbReference>
<evidence type="ECO:0000313" key="2">
    <source>
        <dbReference type="RefSeq" id="XP_050921986.1"/>
    </source>
</evidence>
<dbReference type="GeneID" id="108872798"/>
<name>A0AAJ8DKD5_LATCA</name>
<evidence type="ECO:0000313" key="3">
    <source>
        <dbReference type="RefSeq" id="XP_050922166.1"/>
    </source>
</evidence>